<dbReference type="Proteomes" id="UP001156389">
    <property type="component" value="Unassembled WGS sequence"/>
</dbReference>
<comment type="caution">
    <text evidence="5">The sequence shown here is derived from an EMBL/GenBank/DDBJ whole genome shotgun (WGS) entry which is preliminary data.</text>
</comment>
<evidence type="ECO:0000256" key="3">
    <source>
        <dbReference type="SAM" id="MobiDB-lite"/>
    </source>
</evidence>
<evidence type="ECO:0000256" key="2">
    <source>
        <dbReference type="ARBA" id="ARBA00023235"/>
    </source>
</evidence>
<accession>A0ABT2K321</accession>
<feature type="region of interest" description="Disordered" evidence="3">
    <location>
        <begin position="51"/>
        <end position="94"/>
    </location>
</feature>
<dbReference type="SUPFAM" id="SSF55331">
    <property type="entry name" value="Tautomerase/MIF"/>
    <property type="match status" value="1"/>
</dbReference>
<keyword evidence="6" id="KW-1185">Reference proteome</keyword>
<dbReference type="Gene3D" id="3.30.429.10">
    <property type="entry name" value="Macrophage Migration Inhibitory Factor"/>
    <property type="match status" value="1"/>
</dbReference>
<keyword evidence="2" id="KW-0413">Isomerase</keyword>
<reference evidence="5 6" key="1">
    <citation type="submission" date="2021-10" db="EMBL/GenBank/DDBJ databases">
        <title>Streptomyces gossypii sp. nov., isolated from soil collected from cotton field.</title>
        <authorList>
            <person name="Ge X."/>
            <person name="Chen X."/>
            <person name="Liu W."/>
        </authorList>
    </citation>
    <scope>NUCLEOTIDE SEQUENCE [LARGE SCALE GENOMIC DNA]</scope>
    <source>
        <strain evidence="5 6">N2-109</strain>
    </source>
</reference>
<protein>
    <submittedName>
        <fullName evidence="5">Tautomerase family protein</fullName>
    </submittedName>
</protein>
<name>A0ABT2K321_9ACTN</name>
<proteinExistence type="inferred from homology"/>
<dbReference type="PANTHER" id="PTHR35530:SF1">
    <property type="entry name" value="2-HYDROXYMUCONATE TAUTOMERASE"/>
    <property type="match status" value="1"/>
</dbReference>
<gene>
    <name evidence="5" type="ORF">LHJ74_32480</name>
</gene>
<dbReference type="InterPro" id="IPR004370">
    <property type="entry name" value="4-OT-like_dom"/>
</dbReference>
<feature type="domain" description="4-oxalocrotonate tautomerase-like" evidence="4">
    <location>
        <begin position="2"/>
        <end position="60"/>
    </location>
</feature>
<dbReference type="Pfam" id="PF01361">
    <property type="entry name" value="Tautomerase"/>
    <property type="match status" value="1"/>
</dbReference>
<evidence type="ECO:0000313" key="5">
    <source>
        <dbReference type="EMBL" id="MCT2594572.1"/>
    </source>
</evidence>
<organism evidence="5 6">
    <name type="scientific">Streptomyces gossypii</name>
    <dbReference type="NCBI Taxonomy" id="2883101"/>
    <lineage>
        <taxon>Bacteria</taxon>
        <taxon>Bacillati</taxon>
        <taxon>Actinomycetota</taxon>
        <taxon>Actinomycetes</taxon>
        <taxon>Kitasatosporales</taxon>
        <taxon>Streptomycetaceae</taxon>
        <taxon>Streptomyces</taxon>
    </lineage>
</organism>
<dbReference type="PANTHER" id="PTHR35530">
    <property type="entry name" value="TAUTOMERASE-RELATED"/>
    <property type="match status" value="1"/>
</dbReference>
<comment type="similarity">
    <text evidence="1">Belongs to the 4-oxalocrotonate tautomerase family.</text>
</comment>
<feature type="compositionally biased region" description="Polar residues" evidence="3">
    <location>
        <begin position="66"/>
        <end position="79"/>
    </location>
</feature>
<dbReference type="EMBL" id="JAJAGO010000022">
    <property type="protein sequence ID" value="MCT2594572.1"/>
    <property type="molecule type" value="Genomic_DNA"/>
</dbReference>
<dbReference type="InterPro" id="IPR014347">
    <property type="entry name" value="Tautomerase/MIF_sf"/>
</dbReference>
<evidence type="ECO:0000256" key="1">
    <source>
        <dbReference type="ARBA" id="ARBA00006723"/>
    </source>
</evidence>
<evidence type="ECO:0000313" key="6">
    <source>
        <dbReference type="Proteomes" id="UP001156389"/>
    </source>
</evidence>
<sequence>MPQIEITIAEGRTPTQIRNVMHEVYAAVLRTVDTRPEYIRVVVHEVPRTHWATGDVSLTERDAASARQTGVTAGNQSDQDATRRPVPTAEEEQP</sequence>
<evidence type="ECO:0000259" key="4">
    <source>
        <dbReference type="Pfam" id="PF01361"/>
    </source>
</evidence>
<dbReference type="RefSeq" id="WP_260221914.1">
    <property type="nucleotide sequence ID" value="NZ_JAJAGO010000022.1"/>
</dbReference>